<evidence type="ECO:0000313" key="3">
    <source>
        <dbReference type="Proteomes" id="UP001602287"/>
    </source>
</evidence>
<evidence type="ECO:0000313" key="2">
    <source>
        <dbReference type="EMBL" id="MFF5198929.1"/>
    </source>
</evidence>
<dbReference type="Pfam" id="PF01844">
    <property type="entry name" value="HNH"/>
    <property type="match status" value="1"/>
</dbReference>
<name>A0ABW6VS69_9ACTN</name>
<keyword evidence="2" id="KW-0255">Endonuclease</keyword>
<dbReference type="RefSeq" id="WP_358135261.1">
    <property type="nucleotide sequence ID" value="NZ_JBEZDH010000004.1"/>
</dbReference>
<keyword evidence="3" id="KW-1185">Reference proteome</keyword>
<keyword evidence="2" id="KW-0378">Hydrolase</keyword>
<dbReference type="Proteomes" id="UP001602287">
    <property type="component" value="Unassembled WGS sequence"/>
</dbReference>
<evidence type="ECO:0000259" key="1">
    <source>
        <dbReference type="Pfam" id="PF01844"/>
    </source>
</evidence>
<dbReference type="InterPro" id="IPR003615">
    <property type="entry name" value="HNH_nuc"/>
</dbReference>
<comment type="caution">
    <text evidence="2">The sequence shown here is derived from an EMBL/GenBank/DDBJ whole genome shotgun (WGS) entry which is preliminary data.</text>
</comment>
<sequence>MWSLPKPRHTAQETYEAAISRMRDRDLRAVYRSATGTVTAAAASYAAAAERGLAHALREKDFEAGAVTRKQMITLYDDRMAHPKGAARHIYDAIRAAAPHNRCPSCGHRDARTLDHVLPKTKFPALAVTPLNLVPACHECNKRKGNQVAASAQTAAVHPYYDHFDTDRWLHAAVEQDRPPAVRFFVEAPQHWAAADQARARHHFDGFGLGALYTAQAAQELANLEYRLGQLAATGGADGVRDFLQENADSCRHARLNSWQTAMYVALSESDWFCDGGFDLG</sequence>
<accession>A0ABW6VS69</accession>
<feature type="domain" description="HNH" evidence="1">
    <location>
        <begin position="103"/>
        <end position="147"/>
    </location>
</feature>
<dbReference type="GO" id="GO:0004519">
    <property type="term" value="F:endonuclease activity"/>
    <property type="evidence" value="ECO:0007669"/>
    <property type="project" value="UniProtKB-KW"/>
</dbReference>
<keyword evidence="2" id="KW-0540">Nuclease</keyword>
<dbReference type="CDD" id="cd00085">
    <property type="entry name" value="HNHc"/>
    <property type="match status" value="1"/>
</dbReference>
<proteinExistence type="predicted"/>
<dbReference type="InterPro" id="IPR002711">
    <property type="entry name" value="HNH"/>
</dbReference>
<organism evidence="2 3">
    <name type="scientific">Micromonospora parva</name>
    <dbReference type="NCBI Taxonomy" id="1464048"/>
    <lineage>
        <taxon>Bacteria</taxon>
        <taxon>Bacillati</taxon>
        <taxon>Actinomycetota</taxon>
        <taxon>Actinomycetes</taxon>
        <taxon>Micromonosporales</taxon>
        <taxon>Micromonosporaceae</taxon>
        <taxon>Micromonospora</taxon>
    </lineage>
</organism>
<dbReference type="EMBL" id="JBIAZM010000002">
    <property type="protein sequence ID" value="MFF5198929.1"/>
    <property type="molecule type" value="Genomic_DNA"/>
</dbReference>
<dbReference type="Gene3D" id="1.10.30.50">
    <property type="match status" value="1"/>
</dbReference>
<reference evidence="2 3" key="1">
    <citation type="submission" date="2024-10" db="EMBL/GenBank/DDBJ databases">
        <title>The Natural Products Discovery Center: Release of the First 8490 Sequenced Strains for Exploring Actinobacteria Biosynthetic Diversity.</title>
        <authorList>
            <person name="Kalkreuter E."/>
            <person name="Kautsar S.A."/>
            <person name="Yang D."/>
            <person name="Bader C.D."/>
            <person name="Teijaro C.N."/>
            <person name="Fluegel L."/>
            <person name="Davis C.M."/>
            <person name="Simpson J.R."/>
            <person name="Lauterbach L."/>
            <person name="Steele A.D."/>
            <person name="Gui C."/>
            <person name="Meng S."/>
            <person name="Li G."/>
            <person name="Viehrig K."/>
            <person name="Ye F."/>
            <person name="Su P."/>
            <person name="Kiefer A.F."/>
            <person name="Nichols A."/>
            <person name="Cepeda A.J."/>
            <person name="Yan W."/>
            <person name="Fan B."/>
            <person name="Jiang Y."/>
            <person name="Adhikari A."/>
            <person name="Zheng C.-J."/>
            <person name="Schuster L."/>
            <person name="Cowan T.M."/>
            <person name="Smanski M.J."/>
            <person name="Chevrette M.G."/>
            <person name="De Carvalho L.P.S."/>
            <person name="Shen B."/>
        </authorList>
    </citation>
    <scope>NUCLEOTIDE SEQUENCE [LARGE SCALE GENOMIC DNA]</scope>
    <source>
        <strain evidence="2 3">NPDC000140</strain>
    </source>
</reference>
<gene>
    <name evidence="2" type="ORF">ACFY3B_04895</name>
</gene>
<protein>
    <submittedName>
        <fullName evidence="2">HNH endonuclease</fullName>
    </submittedName>
</protein>